<feature type="region of interest" description="Disordered" evidence="1">
    <location>
        <begin position="1"/>
        <end position="76"/>
    </location>
</feature>
<evidence type="ECO:0000256" key="1">
    <source>
        <dbReference type="SAM" id="MobiDB-lite"/>
    </source>
</evidence>
<gene>
    <name evidence="2" type="ORF">RHGRI_026215</name>
</gene>
<sequence>MPPRRHIPSTSGSHKIVPAKDTDHPSSSTSTVPPTQSSPPLTNDDENSKPVPSADQPEPEKESSKATSLCFPFKSKHQNPNQLTTVAATKTGQMMAMLMVEVLERLSFGGTGIRDTVMAQSRILLFWYCTTYLLLEKNKPKYQRLVPAPLDQIRQQLQLEPLDNGGLVIKQIEPPVLEGQGKPGQQLESPSLDQIKPFILEGANLEES</sequence>
<comment type="caution">
    <text evidence="2">The sequence shown here is derived from an EMBL/GenBank/DDBJ whole genome shotgun (WGS) entry which is preliminary data.</text>
</comment>
<evidence type="ECO:0000313" key="3">
    <source>
        <dbReference type="Proteomes" id="UP000823749"/>
    </source>
</evidence>
<feature type="compositionally biased region" description="Low complexity" evidence="1">
    <location>
        <begin position="25"/>
        <end position="42"/>
    </location>
</feature>
<protein>
    <submittedName>
        <fullName evidence="2">Uncharacterized protein</fullName>
    </submittedName>
</protein>
<evidence type="ECO:0000313" key="2">
    <source>
        <dbReference type="EMBL" id="KAG5531529.1"/>
    </source>
</evidence>
<dbReference type="AlphaFoldDB" id="A0AAV6IY77"/>
<reference evidence="2" key="1">
    <citation type="submission" date="2020-08" db="EMBL/GenBank/DDBJ databases">
        <title>Plant Genome Project.</title>
        <authorList>
            <person name="Zhang R.-G."/>
        </authorList>
    </citation>
    <scope>NUCLEOTIDE SEQUENCE</scope>
    <source>
        <strain evidence="2">WSP0</strain>
        <tissue evidence="2">Leaf</tissue>
    </source>
</reference>
<keyword evidence="3" id="KW-1185">Reference proteome</keyword>
<accession>A0AAV6IY77</accession>
<organism evidence="2 3">
    <name type="scientific">Rhododendron griersonianum</name>
    <dbReference type="NCBI Taxonomy" id="479676"/>
    <lineage>
        <taxon>Eukaryota</taxon>
        <taxon>Viridiplantae</taxon>
        <taxon>Streptophyta</taxon>
        <taxon>Embryophyta</taxon>
        <taxon>Tracheophyta</taxon>
        <taxon>Spermatophyta</taxon>
        <taxon>Magnoliopsida</taxon>
        <taxon>eudicotyledons</taxon>
        <taxon>Gunneridae</taxon>
        <taxon>Pentapetalae</taxon>
        <taxon>asterids</taxon>
        <taxon>Ericales</taxon>
        <taxon>Ericaceae</taxon>
        <taxon>Ericoideae</taxon>
        <taxon>Rhodoreae</taxon>
        <taxon>Rhododendron</taxon>
    </lineage>
</organism>
<name>A0AAV6IY77_9ERIC</name>
<dbReference type="EMBL" id="JACTNZ010000009">
    <property type="protein sequence ID" value="KAG5531529.1"/>
    <property type="molecule type" value="Genomic_DNA"/>
</dbReference>
<dbReference type="Proteomes" id="UP000823749">
    <property type="component" value="Chromosome 9"/>
</dbReference>
<proteinExistence type="predicted"/>